<protein>
    <submittedName>
        <fullName evidence="1">Uncharacterized protein</fullName>
    </submittedName>
</protein>
<gene>
    <name evidence="2" type="ORF">CH376_10970</name>
    <name evidence="1" type="ORF">CH380_19195</name>
</gene>
<sequence length="209" mass="23332">MTKVYSGLFKYRCDVRLFTGEEKTKLRLPGPFYGEMGFFSGHKDSYQEGQLCLVGFIQNKRDNPIVLKIFSFPGGIKTQTNLKVNLDYDPKEVSTGHESGHKTIWDENVLKHIDKLNQIRFKIDVSTPPIINSLEKATQGETLKAKLEELIDIVKDISTGIANLTVQCNAPGSASDVPNNIASFNSAVTKLNTLKSTLPKILSEVLKHY</sequence>
<dbReference type="Proteomes" id="UP000232149">
    <property type="component" value="Unassembled WGS sequence"/>
</dbReference>
<dbReference type="EMBL" id="NPDV01000022">
    <property type="protein sequence ID" value="PJZ51643.1"/>
    <property type="molecule type" value="Genomic_DNA"/>
</dbReference>
<evidence type="ECO:0000313" key="2">
    <source>
        <dbReference type="EMBL" id="PJZ61941.1"/>
    </source>
</evidence>
<keyword evidence="3" id="KW-1185">Reference proteome</keyword>
<name>A0A2M9YJC8_9LEPT</name>
<dbReference type="EMBL" id="NPDU01000024">
    <property type="protein sequence ID" value="PJZ61941.1"/>
    <property type="molecule type" value="Genomic_DNA"/>
</dbReference>
<reference evidence="3 4" key="1">
    <citation type="submission" date="2017-07" db="EMBL/GenBank/DDBJ databases">
        <title>Leptospira spp. isolated from tropical soils.</title>
        <authorList>
            <person name="Thibeaux R."/>
            <person name="Iraola G."/>
            <person name="Ferres I."/>
            <person name="Bierque E."/>
            <person name="Girault D."/>
            <person name="Soupe-Gilbert M.-E."/>
            <person name="Picardeau M."/>
            <person name="Goarant C."/>
        </authorList>
    </citation>
    <scope>NUCLEOTIDE SEQUENCE [LARGE SCALE GENOMIC DNA]</scope>
    <source>
        <strain evidence="1 4">FH2-B-C1</strain>
        <strain evidence="2 3">FH2-B-D1</strain>
    </source>
</reference>
<proteinExistence type="predicted"/>
<accession>A0A2M9YJC8</accession>
<evidence type="ECO:0000313" key="1">
    <source>
        <dbReference type="EMBL" id="PJZ51643.1"/>
    </source>
</evidence>
<dbReference type="Proteomes" id="UP000232188">
    <property type="component" value="Unassembled WGS sequence"/>
</dbReference>
<comment type="caution">
    <text evidence="1">The sequence shown here is derived from an EMBL/GenBank/DDBJ whole genome shotgun (WGS) entry which is preliminary data.</text>
</comment>
<evidence type="ECO:0000313" key="3">
    <source>
        <dbReference type="Proteomes" id="UP000232149"/>
    </source>
</evidence>
<evidence type="ECO:0000313" key="4">
    <source>
        <dbReference type="Proteomes" id="UP000232188"/>
    </source>
</evidence>
<organism evidence="1 4">
    <name type="scientific">Leptospira adleri</name>
    <dbReference type="NCBI Taxonomy" id="2023186"/>
    <lineage>
        <taxon>Bacteria</taxon>
        <taxon>Pseudomonadati</taxon>
        <taxon>Spirochaetota</taxon>
        <taxon>Spirochaetia</taxon>
        <taxon>Leptospirales</taxon>
        <taxon>Leptospiraceae</taxon>
        <taxon>Leptospira</taxon>
    </lineage>
</organism>
<dbReference type="AlphaFoldDB" id="A0A2M9YJC8"/>